<protein>
    <submittedName>
        <fullName evidence="1">Uncharacterized protein</fullName>
    </submittedName>
</protein>
<accession>A0A392SCI6</accession>
<dbReference type="Proteomes" id="UP000265520">
    <property type="component" value="Unassembled WGS sequence"/>
</dbReference>
<evidence type="ECO:0000313" key="1">
    <source>
        <dbReference type="EMBL" id="MCI46152.1"/>
    </source>
</evidence>
<name>A0A392SCI6_9FABA</name>
<sequence length="76" mass="8706">KEKTGKLVFPQTAPLIVPDQNSDRVRRKLAPTAMEWEGVVYLQTLRRSTPRRWAKALDEVNGHQVAVGKRLESHDE</sequence>
<feature type="non-terminal residue" evidence="1">
    <location>
        <position position="1"/>
    </location>
</feature>
<feature type="non-terminal residue" evidence="1">
    <location>
        <position position="76"/>
    </location>
</feature>
<organism evidence="1 2">
    <name type="scientific">Trifolium medium</name>
    <dbReference type="NCBI Taxonomy" id="97028"/>
    <lineage>
        <taxon>Eukaryota</taxon>
        <taxon>Viridiplantae</taxon>
        <taxon>Streptophyta</taxon>
        <taxon>Embryophyta</taxon>
        <taxon>Tracheophyta</taxon>
        <taxon>Spermatophyta</taxon>
        <taxon>Magnoliopsida</taxon>
        <taxon>eudicotyledons</taxon>
        <taxon>Gunneridae</taxon>
        <taxon>Pentapetalae</taxon>
        <taxon>rosids</taxon>
        <taxon>fabids</taxon>
        <taxon>Fabales</taxon>
        <taxon>Fabaceae</taxon>
        <taxon>Papilionoideae</taxon>
        <taxon>50 kb inversion clade</taxon>
        <taxon>NPAAA clade</taxon>
        <taxon>Hologalegina</taxon>
        <taxon>IRL clade</taxon>
        <taxon>Trifolieae</taxon>
        <taxon>Trifolium</taxon>
    </lineage>
</organism>
<dbReference type="EMBL" id="LXQA010353417">
    <property type="protein sequence ID" value="MCI46152.1"/>
    <property type="molecule type" value="Genomic_DNA"/>
</dbReference>
<comment type="caution">
    <text evidence="1">The sequence shown here is derived from an EMBL/GenBank/DDBJ whole genome shotgun (WGS) entry which is preliminary data.</text>
</comment>
<proteinExistence type="predicted"/>
<evidence type="ECO:0000313" key="2">
    <source>
        <dbReference type="Proteomes" id="UP000265520"/>
    </source>
</evidence>
<reference evidence="1 2" key="1">
    <citation type="journal article" date="2018" name="Front. Plant Sci.">
        <title>Red Clover (Trifolium pratense) and Zigzag Clover (T. medium) - A Picture of Genomic Similarities and Differences.</title>
        <authorList>
            <person name="Dluhosova J."/>
            <person name="Istvanek J."/>
            <person name="Nedelnik J."/>
            <person name="Repkova J."/>
        </authorList>
    </citation>
    <scope>NUCLEOTIDE SEQUENCE [LARGE SCALE GENOMIC DNA]</scope>
    <source>
        <strain evidence="2">cv. 10/8</strain>
        <tissue evidence="1">Leaf</tissue>
    </source>
</reference>
<dbReference type="AlphaFoldDB" id="A0A392SCI6"/>
<keyword evidence="2" id="KW-1185">Reference proteome</keyword>